<reference evidence="9 10" key="1">
    <citation type="journal article" date="2018" name="IMA Fungus">
        <title>IMA Genome-F 9: Draft genome sequence of Annulohypoxylon stygium, Aspergillus mulundensis, Berkeleyomyces basicola (syn. Thielaviopsis basicola), Ceratocystis smalleyi, two Cercospora beticola strains, Coleophoma cylindrospora, Fusarium fracticaudum, Phialophora cf. hyalina, and Morchella septimelata.</title>
        <authorList>
            <person name="Wingfield B.D."/>
            <person name="Bills G.F."/>
            <person name="Dong Y."/>
            <person name="Huang W."/>
            <person name="Nel W.J."/>
            <person name="Swalarsk-Parry B.S."/>
            <person name="Vaghefi N."/>
            <person name="Wilken P.M."/>
            <person name="An Z."/>
            <person name="de Beer Z.W."/>
            <person name="De Vos L."/>
            <person name="Chen L."/>
            <person name="Duong T.A."/>
            <person name="Gao Y."/>
            <person name="Hammerbacher A."/>
            <person name="Kikkert J.R."/>
            <person name="Li Y."/>
            <person name="Li H."/>
            <person name="Li K."/>
            <person name="Li Q."/>
            <person name="Liu X."/>
            <person name="Ma X."/>
            <person name="Naidoo K."/>
            <person name="Pethybridge S.J."/>
            <person name="Sun J."/>
            <person name="Steenkamp E.T."/>
            <person name="van der Nest M.A."/>
            <person name="van Wyk S."/>
            <person name="Wingfield M.J."/>
            <person name="Xiong C."/>
            <person name="Yue Q."/>
            <person name="Zhang X."/>
        </authorList>
    </citation>
    <scope>NUCLEOTIDE SEQUENCE [LARGE SCALE GENOMIC DNA]</scope>
    <source>
        <strain evidence="9 10">BP 5553</strain>
    </source>
</reference>
<comment type="similarity">
    <text evidence="5">Belongs to the SAT4 family.</text>
</comment>
<dbReference type="EMBL" id="NPIC01000017">
    <property type="protein sequence ID" value="RDL29924.1"/>
    <property type="molecule type" value="Genomic_DNA"/>
</dbReference>
<feature type="domain" description="Rhodopsin" evidence="8">
    <location>
        <begin position="44"/>
        <end position="284"/>
    </location>
</feature>
<evidence type="ECO:0000259" key="8">
    <source>
        <dbReference type="Pfam" id="PF20684"/>
    </source>
</evidence>
<dbReference type="OrthoDB" id="5278984at2759"/>
<keyword evidence="10" id="KW-1185">Reference proteome</keyword>
<evidence type="ECO:0000313" key="9">
    <source>
        <dbReference type="EMBL" id="RDL29924.1"/>
    </source>
</evidence>
<evidence type="ECO:0000313" key="10">
    <source>
        <dbReference type="Proteomes" id="UP000254866"/>
    </source>
</evidence>
<evidence type="ECO:0000256" key="7">
    <source>
        <dbReference type="SAM" id="Phobius"/>
    </source>
</evidence>
<keyword evidence="4 7" id="KW-0472">Membrane</keyword>
<organism evidence="9 10">
    <name type="scientific">Venustampulla echinocandica</name>
    <dbReference type="NCBI Taxonomy" id="2656787"/>
    <lineage>
        <taxon>Eukaryota</taxon>
        <taxon>Fungi</taxon>
        <taxon>Dikarya</taxon>
        <taxon>Ascomycota</taxon>
        <taxon>Pezizomycotina</taxon>
        <taxon>Leotiomycetes</taxon>
        <taxon>Helotiales</taxon>
        <taxon>Pleuroascaceae</taxon>
        <taxon>Venustampulla</taxon>
    </lineage>
</organism>
<accession>A0A370T8U7</accession>
<feature type="region of interest" description="Disordered" evidence="6">
    <location>
        <begin position="310"/>
        <end position="377"/>
    </location>
</feature>
<gene>
    <name evidence="9" type="ORF">BP5553_10551</name>
</gene>
<dbReference type="GO" id="GO:0016020">
    <property type="term" value="C:membrane"/>
    <property type="evidence" value="ECO:0007669"/>
    <property type="project" value="UniProtKB-SubCell"/>
</dbReference>
<dbReference type="PANTHER" id="PTHR33048:SF129">
    <property type="entry name" value="INTEGRAL MEMBRANE PROTEIN-RELATED"/>
    <property type="match status" value="1"/>
</dbReference>
<dbReference type="InterPro" id="IPR049326">
    <property type="entry name" value="Rhodopsin_dom_fungi"/>
</dbReference>
<feature type="transmembrane region" description="Helical" evidence="7">
    <location>
        <begin position="100"/>
        <end position="125"/>
    </location>
</feature>
<dbReference type="AlphaFoldDB" id="A0A370T8U7"/>
<dbReference type="Proteomes" id="UP000254866">
    <property type="component" value="Unassembled WGS sequence"/>
</dbReference>
<evidence type="ECO:0000256" key="1">
    <source>
        <dbReference type="ARBA" id="ARBA00004141"/>
    </source>
</evidence>
<dbReference type="InterPro" id="IPR052337">
    <property type="entry name" value="SAT4-like"/>
</dbReference>
<evidence type="ECO:0000256" key="5">
    <source>
        <dbReference type="ARBA" id="ARBA00038359"/>
    </source>
</evidence>
<evidence type="ECO:0000256" key="2">
    <source>
        <dbReference type="ARBA" id="ARBA00022692"/>
    </source>
</evidence>
<evidence type="ECO:0000256" key="3">
    <source>
        <dbReference type="ARBA" id="ARBA00022989"/>
    </source>
</evidence>
<feature type="transmembrane region" description="Helical" evidence="7">
    <location>
        <begin position="59"/>
        <end position="80"/>
    </location>
</feature>
<comment type="subcellular location">
    <subcellularLocation>
        <location evidence="1">Membrane</location>
        <topology evidence="1">Multi-pass membrane protein</topology>
    </subcellularLocation>
</comment>
<sequence>MADAGPGPGPVLLPVSDAAHHAARVFVAITVPLLTLSLATLTTRIVLKLRSGLRPGWDDGLIVLGCLLAVVDWALLLAVLARCTNQSASFITLPMLEQTIKFGIIATSVWNVSIACIKCSVACLLLRFPHRLGWRMVLYAVIGVVVACSTGSFIFNLLQCQPLAAAWDVTIVGARCVGPAGIRIGSNVSSGVNIATDFILSLFPLTFLPKLRRPGIEKLLVAILMAMGLTASAASIAKAVLIRSWGTTDDWFPIGFAISTWTCVEMFLGIIAACSPSLKPVVQRFLTWFGIDFSHSGAFSFFGSIHQDPDRADTSPRHVSARNPSEKSPSQNAHFLPSVGISHSTPSPDGDGQGMSESGSEEFKKGSEGSHGSIHII</sequence>
<feature type="transmembrane region" description="Helical" evidence="7">
    <location>
        <begin position="188"/>
        <end position="207"/>
    </location>
</feature>
<dbReference type="Pfam" id="PF20684">
    <property type="entry name" value="Fung_rhodopsin"/>
    <property type="match status" value="1"/>
</dbReference>
<evidence type="ECO:0000256" key="4">
    <source>
        <dbReference type="ARBA" id="ARBA00023136"/>
    </source>
</evidence>
<evidence type="ECO:0000256" key="6">
    <source>
        <dbReference type="SAM" id="MobiDB-lite"/>
    </source>
</evidence>
<proteinExistence type="inferred from homology"/>
<protein>
    <recommendedName>
        <fullName evidence="8">Rhodopsin domain-containing protein</fullName>
    </recommendedName>
</protein>
<keyword evidence="3 7" id="KW-1133">Transmembrane helix</keyword>
<dbReference type="RefSeq" id="XP_031864614.1">
    <property type="nucleotide sequence ID" value="XM_032019174.1"/>
</dbReference>
<feature type="transmembrane region" description="Helical" evidence="7">
    <location>
        <begin position="254"/>
        <end position="274"/>
    </location>
</feature>
<feature type="transmembrane region" description="Helical" evidence="7">
    <location>
        <begin position="137"/>
        <end position="158"/>
    </location>
</feature>
<keyword evidence="2 7" id="KW-0812">Transmembrane</keyword>
<dbReference type="PANTHER" id="PTHR33048">
    <property type="entry name" value="PTH11-LIKE INTEGRAL MEMBRANE PROTEIN (AFU_ORTHOLOGUE AFUA_5G11245)"/>
    <property type="match status" value="1"/>
</dbReference>
<feature type="transmembrane region" description="Helical" evidence="7">
    <location>
        <begin position="25"/>
        <end position="47"/>
    </location>
</feature>
<feature type="compositionally biased region" description="Polar residues" evidence="6">
    <location>
        <begin position="322"/>
        <end position="333"/>
    </location>
</feature>
<comment type="caution">
    <text evidence="9">The sequence shown here is derived from an EMBL/GenBank/DDBJ whole genome shotgun (WGS) entry which is preliminary data.</text>
</comment>
<name>A0A370T8U7_9HELO</name>
<feature type="transmembrane region" description="Helical" evidence="7">
    <location>
        <begin position="219"/>
        <end position="242"/>
    </location>
</feature>
<dbReference type="GeneID" id="43603400"/>